<keyword evidence="1" id="KW-0812">Transmembrane</keyword>
<name>M0C2Y2_9EURY</name>
<accession>M0C2Y2</accession>
<keyword evidence="1" id="KW-1133">Transmembrane helix</keyword>
<feature type="transmembrane region" description="Helical" evidence="1">
    <location>
        <begin position="72"/>
        <end position="90"/>
    </location>
</feature>
<keyword evidence="3" id="KW-1185">Reference proteome</keyword>
<evidence type="ECO:0000313" key="3">
    <source>
        <dbReference type="Proteomes" id="UP000011615"/>
    </source>
</evidence>
<dbReference type="EMBL" id="AOIT01000057">
    <property type="protein sequence ID" value="ELZ17646.1"/>
    <property type="molecule type" value="Genomic_DNA"/>
</dbReference>
<dbReference type="AlphaFoldDB" id="M0C2Y2"/>
<organism evidence="2 3">
    <name type="scientific">Natrinema limicola JCM 13563</name>
    <dbReference type="NCBI Taxonomy" id="1230457"/>
    <lineage>
        <taxon>Archaea</taxon>
        <taxon>Methanobacteriati</taxon>
        <taxon>Methanobacteriota</taxon>
        <taxon>Stenosarchaea group</taxon>
        <taxon>Halobacteria</taxon>
        <taxon>Halobacteriales</taxon>
        <taxon>Natrialbaceae</taxon>
        <taxon>Natrinema</taxon>
    </lineage>
</organism>
<dbReference type="PATRIC" id="fig|1230457.4.peg.2997"/>
<dbReference type="Proteomes" id="UP000011615">
    <property type="component" value="Unassembled WGS sequence"/>
</dbReference>
<protein>
    <submittedName>
        <fullName evidence="2">Uncharacterized protein</fullName>
    </submittedName>
</protein>
<evidence type="ECO:0000256" key="1">
    <source>
        <dbReference type="SAM" id="Phobius"/>
    </source>
</evidence>
<feature type="transmembrane region" description="Helical" evidence="1">
    <location>
        <begin position="6"/>
        <end position="25"/>
    </location>
</feature>
<evidence type="ECO:0000313" key="2">
    <source>
        <dbReference type="EMBL" id="ELZ17646.1"/>
    </source>
</evidence>
<gene>
    <name evidence="2" type="ORF">C476_14913</name>
</gene>
<keyword evidence="1" id="KW-0472">Membrane</keyword>
<proteinExistence type="predicted"/>
<comment type="caution">
    <text evidence="2">The sequence shown here is derived from an EMBL/GenBank/DDBJ whole genome shotgun (WGS) entry which is preliminary data.</text>
</comment>
<sequence length="278" mass="30365">MTFLNNLASVLGLAAIGIIFLYRINSSNVWVTIGNTPRQNTRIMRLVLGAVLVAGAAAYVLGVVPTLTHEEWSIVLLYALIIWVGIVSGVDTTISAMEGALETQAVANEGVDYLTEQHQTLCERAPDGVDIDVGIDDDLSTLQDAQSAVAELETTEAWLDRYESYLDVREDLADHLDEPVHDLALADDDRLSTRVATLCENLSPTHYDDEETAADAIDTLEVVVDTYKRGYLPDEFLTGDDADLLNTAGPSTGQLEWIESAARKNARIKQVSGYDHRA</sequence>
<reference evidence="2 3" key="1">
    <citation type="journal article" date="2014" name="PLoS Genet.">
        <title>Phylogenetically driven sequencing of extremely halophilic archaea reveals strategies for static and dynamic osmo-response.</title>
        <authorList>
            <person name="Becker E.A."/>
            <person name="Seitzer P.M."/>
            <person name="Tritt A."/>
            <person name="Larsen D."/>
            <person name="Krusor M."/>
            <person name="Yao A.I."/>
            <person name="Wu D."/>
            <person name="Madern D."/>
            <person name="Eisen J.A."/>
            <person name="Darling A.E."/>
            <person name="Facciotti M.T."/>
        </authorList>
    </citation>
    <scope>NUCLEOTIDE SEQUENCE [LARGE SCALE GENOMIC DNA]</scope>
    <source>
        <strain evidence="2 3">JCM 13563</strain>
    </source>
</reference>
<feature type="transmembrane region" description="Helical" evidence="1">
    <location>
        <begin position="46"/>
        <end position="66"/>
    </location>
</feature>